<dbReference type="CDD" id="cd02440">
    <property type="entry name" value="AdoMet_MTases"/>
    <property type="match status" value="1"/>
</dbReference>
<evidence type="ECO:0000259" key="1">
    <source>
        <dbReference type="Pfam" id="PF13649"/>
    </source>
</evidence>
<dbReference type="Pfam" id="PF13649">
    <property type="entry name" value="Methyltransf_25"/>
    <property type="match status" value="1"/>
</dbReference>
<dbReference type="PANTHER" id="PTHR43591:SF97">
    <property type="entry name" value="CLASS I SAM-DEPENDENT METHYLTRANSFERASE"/>
    <property type="match status" value="1"/>
</dbReference>
<keyword evidence="2" id="KW-0808">Transferase</keyword>
<dbReference type="GO" id="GO:0008168">
    <property type="term" value="F:methyltransferase activity"/>
    <property type="evidence" value="ECO:0007669"/>
    <property type="project" value="UniProtKB-KW"/>
</dbReference>
<dbReference type="AlphaFoldDB" id="A0A1Z4BXE6"/>
<dbReference type="OrthoDB" id="7856199at2"/>
<dbReference type="SUPFAM" id="SSF53335">
    <property type="entry name" value="S-adenosyl-L-methionine-dependent methyltransferases"/>
    <property type="match status" value="1"/>
</dbReference>
<keyword evidence="2" id="KW-0489">Methyltransferase</keyword>
<dbReference type="InterPro" id="IPR041698">
    <property type="entry name" value="Methyltransf_25"/>
</dbReference>
<dbReference type="KEGG" id="mpsy:CEK71_07530"/>
<protein>
    <submittedName>
        <fullName evidence="2">SAM-dependent methyltransferase</fullName>
    </submittedName>
</protein>
<keyword evidence="3" id="KW-1185">Reference proteome</keyword>
<reference evidence="2 3" key="1">
    <citation type="submission" date="2017-06" db="EMBL/GenBank/DDBJ databases">
        <title>Genome Sequencing of the methanotroph Methylovulum psychrotolerants str. HV10-M2 isolated from a high-altitude environment.</title>
        <authorList>
            <person name="Mateos-Rivera A."/>
        </authorList>
    </citation>
    <scope>NUCLEOTIDE SEQUENCE [LARGE SCALE GENOMIC DNA]</scope>
    <source>
        <strain evidence="2 3">HV10_M2</strain>
    </source>
</reference>
<dbReference type="InterPro" id="IPR029063">
    <property type="entry name" value="SAM-dependent_MTases_sf"/>
</dbReference>
<name>A0A1Z4BXE6_9GAMM</name>
<dbReference type="PANTHER" id="PTHR43591">
    <property type="entry name" value="METHYLTRANSFERASE"/>
    <property type="match status" value="1"/>
</dbReference>
<dbReference type="RefSeq" id="WP_088618816.1">
    <property type="nucleotide sequence ID" value="NZ_CP022129.1"/>
</dbReference>
<dbReference type="GO" id="GO:0032259">
    <property type="term" value="P:methylation"/>
    <property type="evidence" value="ECO:0007669"/>
    <property type="project" value="UniProtKB-KW"/>
</dbReference>
<evidence type="ECO:0000313" key="2">
    <source>
        <dbReference type="EMBL" id="ASF45941.1"/>
    </source>
</evidence>
<dbReference type="Gene3D" id="3.40.50.150">
    <property type="entry name" value="Vaccinia Virus protein VP39"/>
    <property type="match status" value="1"/>
</dbReference>
<dbReference type="Proteomes" id="UP000197019">
    <property type="component" value="Chromosome"/>
</dbReference>
<proteinExistence type="predicted"/>
<dbReference type="EMBL" id="CP022129">
    <property type="protein sequence ID" value="ASF45941.1"/>
    <property type="molecule type" value="Genomic_DNA"/>
</dbReference>
<accession>A0A1Z4BXE6</accession>
<organism evidence="2 3">
    <name type="scientific">Methylovulum psychrotolerans</name>
    <dbReference type="NCBI Taxonomy" id="1704499"/>
    <lineage>
        <taxon>Bacteria</taxon>
        <taxon>Pseudomonadati</taxon>
        <taxon>Pseudomonadota</taxon>
        <taxon>Gammaproteobacteria</taxon>
        <taxon>Methylococcales</taxon>
        <taxon>Methylococcaceae</taxon>
        <taxon>Methylovulum</taxon>
    </lineage>
</organism>
<gene>
    <name evidence="2" type="ORF">CEK71_07530</name>
</gene>
<sequence length="245" mass="26762">MTSTAPYHAMFSGAIGKDYEMLKLLSPLAVEMSRLVGVTVSEFPKPPGQTLHVVELGGGTGITTLSILAAREALHVLSIDNEPVMQNQAKQNLQVWQQQGKLAFCGDDALTALQALPNASVDVVASAYTLHNFPNTYRQQVIAEIFRVLVPGGLFVNGDRYALDDVDLHTRTTQAEVSGYFRILVAANKLDLLEHWIVHLFSDESANHIMRETLALEDLAAVGFTSICLSQRCQVNALVTAHKPH</sequence>
<evidence type="ECO:0000313" key="3">
    <source>
        <dbReference type="Proteomes" id="UP000197019"/>
    </source>
</evidence>
<feature type="domain" description="Methyltransferase" evidence="1">
    <location>
        <begin position="53"/>
        <end position="153"/>
    </location>
</feature>